<sequence>MNSYLFMCIFIDDMMKITYVGLLLIFIPQNHFIKCISYFCLGIYDEYKSVLFVILQYLLMNK</sequence>
<reference evidence="1" key="1">
    <citation type="journal article" date="2012" name="PLoS Negl. Trop. Dis.">
        <title>A systematically improved high quality genome and transcriptome of the human blood fluke Schistosoma mansoni.</title>
        <authorList>
            <person name="Protasio A.V."/>
            <person name="Tsai I.J."/>
            <person name="Babbage A."/>
            <person name="Nichol S."/>
            <person name="Hunt M."/>
            <person name="Aslett M.A."/>
            <person name="De Silva N."/>
            <person name="Velarde G.S."/>
            <person name="Anderson T.J."/>
            <person name="Clark R.C."/>
            <person name="Davidson C."/>
            <person name="Dillon G.P."/>
            <person name="Holroyd N.E."/>
            <person name="LoVerde P.T."/>
            <person name="Lloyd C."/>
            <person name="McQuillan J."/>
            <person name="Oliveira G."/>
            <person name="Otto T.D."/>
            <person name="Parker-Manuel S.J."/>
            <person name="Quail M.A."/>
            <person name="Wilson R.A."/>
            <person name="Zerlotini A."/>
            <person name="Dunne D.W."/>
            <person name="Berriman M."/>
        </authorList>
    </citation>
    <scope>NUCLEOTIDE SEQUENCE [LARGE SCALE GENOMIC DNA]</scope>
    <source>
        <strain evidence="1">Puerto Rican</strain>
    </source>
</reference>
<dbReference type="AlphaFoldDB" id="A0A5K4F974"/>
<dbReference type="InParanoid" id="A0A5K4F974"/>
<protein>
    <submittedName>
        <fullName evidence="2">Uncharacterized protein</fullName>
    </submittedName>
</protein>
<dbReference type="Proteomes" id="UP000008854">
    <property type="component" value="Unassembled WGS sequence"/>
</dbReference>
<name>A0A5K4F974_SCHMA</name>
<accession>A0A5K4F974</accession>
<dbReference type="WBParaSite" id="Smp_330430.1">
    <property type="protein sequence ID" value="Smp_330430.1"/>
    <property type="gene ID" value="Smp_330430"/>
</dbReference>
<keyword evidence="1" id="KW-1185">Reference proteome</keyword>
<evidence type="ECO:0000313" key="2">
    <source>
        <dbReference type="WBParaSite" id="Smp_330430.1"/>
    </source>
</evidence>
<evidence type="ECO:0000313" key="1">
    <source>
        <dbReference type="Proteomes" id="UP000008854"/>
    </source>
</evidence>
<organism evidence="1 2">
    <name type="scientific">Schistosoma mansoni</name>
    <name type="common">Blood fluke</name>
    <dbReference type="NCBI Taxonomy" id="6183"/>
    <lineage>
        <taxon>Eukaryota</taxon>
        <taxon>Metazoa</taxon>
        <taxon>Spiralia</taxon>
        <taxon>Lophotrochozoa</taxon>
        <taxon>Platyhelminthes</taxon>
        <taxon>Trematoda</taxon>
        <taxon>Digenea</taxon>
        <taxon>Strigeidida</taxon>
        <taxon>Schistosomatoidea</taxon>
        <taxon>Schistosomatidae</taxon>
        <taxon>Schistosoma</taxon>
    </lineage>
</organism>
<proteinExistence type="predicted"/>
<reference evidence="2" key="2">
    <citation type="submission" date="2019-11" db="UniProtKB">
        <authorList>
            <consortium name="WormBaseParasite"/>
        </authorList>
    </citation>
    <scope>IDENTIFICATION</scope>
    <source>
        <strain evidence="2">Puerto Rican</strain>
    </source>
</reference>